<dbReference type="AlphaFoldDB" id="A0A1L8WG74"/>
<keyword evidence="2" id="KW-1185">Reference proteome</keyword>
<evidence type="ECO:0000313" key="2">
    <source>
        <dbReference type="Proteomes" id="UP000182152"/>
    </source>
</evidence>
<name>A0A1L8WG74_9ENTE</name>
<sequence length="119" mass="13315">MFGSSQKTEQTTGSSTLQAEKSDIINSNYSLKVRKNIDLISGQIIFKGNEMEWSRTYIGDKKSTSNTTQKKTTLTDIKIGTKADTYTVSGKENGEKVVITFKKIGNYRIEDKEGNIYSL</sequence>
<accession>A0A1L8WG74</accession>
<organism evidence="1 2">
    <name type="scientific">Enterococcus ratti</name>
    <dbReference type="NCBI Taxonomy" id="150033"/>
    <lineage>
        <taxon>Bacteria</taxon>
        <taxon>Bacillati</taxon>
        <taxon>Bacillota</taxon>
        <taxon>Bacilli</taxon>
        <taxon>Lactobacillales</taxon>
        <taxon>Enterococcaceae</taxon>
        <taxon>Enterococcus</taxon>
    </lineage>
</organism>
<gene>
    <name evidence="1" type="ORF">RV14_GL000683</name>
</gene>
<evidence type="ECO:0000313" key="1">
    <source>
        <dbReference type="EMBL" id="OJG80024.1"/>
    </source>
</evidence>
<dbReference type="EMBL" id="JXLB01000016">
    <property type="protein sequence ID" value="OJG80024.1"/>
    <property type="molecule type" value="Genomic_DNA"/>
</dbReference>
<comment type="caution">
    <text evidence="1">The sequence shown here is derived from an EMBL/GenBank/DDBJ whole genome shotgun (WGS) entry which is preliminary data.</text>
</comment>
<proteinExistence type="predicted"/>
<protein>
    <submittedName>
        <fullName evidence="1">Uncharacterized protein</fullName>
    </submittedName>
</protein>
<reference evidence="1 2" key="1">
    <citation type="submission" date="2014-12" db="EMBL/GenBank/DDBJ databases">
        <title>Draft genome sequences of 29 type strains of Enterococci.</title>
        <authorList>
            <person name="Zhong Z."/>
            <person name="Sun Z."/>
            <person name="Liu W."/>
            <person name="Zhang W."/>
            <person name="Zhang H."/>
        </authorList>
    </citation>
    <scope>NUCLEOTIDE SEQUENCE [LARGE SCALE GENOMIC DNA]</scope>
    <source>
        <strain evidence="1 2">DSM 15687</strain>
    </source>
</reference>
<dbReference type="Proteomes" id="UP000182152">
    <property type="component" value="Unassembled WGS sequence"/>
</dbReference>